<reference evidence="10 11" key="1">
    <citation type="journal article" date="2024" name="IMA Fungus">
        <title>Apiospora arundinis, a panoply of carbohydrate-active enzymes and secondary metabolites.</title>
        <authorList>
            <person name="Sorensen T."/>
            <person name="Petersen C."/>
            <person name="Muurmann A.T."/>
            <person name="Christiansen J.V."/>
            <person name="Brundto M.L."/>
            <person name="Overgaard C.K."/>
            <person name="Boysen A.T."/>
            <person name="Wollenberg R.D."/>
            <person name="Larsen T.O."/>
            <person name="Sorensen J.L."/>
            <person name="Nielsen K.L."/>
            <person name="Sondergaard T.E."/>
        </authorList>
    </citation>
    <scope>NUCLEOTIDE SEQUENCE [LARGE SCALE GENOMIC DNA]</scope>
    <source>
        <strain evidence="10 11">AAU 773</strain>
    </source>
</reference>
<evidence type="ECO:0000256" key="8">
    <source>
        <dbReference type="PROSITE-ProRule" id="PRU00221"/>
    </source>
</evidence>
<dbReference type="PANTHER" id="PTHR44215">
    <property type="entry name" value="WD REPEAT-CONTAINING PROTEIN 75"/>
    <property type="match status" value="1"/>
</dbReference>
<dbReference type="InterPro" id="IPR036322">
    <property type="entry name" value="WD40_repeat_dom_sf"/>
</dbReference>
<evidence type="ECO:0000256" key="9">
    <source>
        <dbReference type="SAM" id="MobiDB-lite"/>
    </source>
</evidence>
<dbReference type="CDD" id="cd23952">
    <property type="entry name" value="Utp17_CTD"/>
    <property type="match status" value="1"/>
</dbReference>
<protein>
    <submittedName>
        <fullName evidence="10">WD domain-containing protein</fullName>
    </submittedName>
</protein>
<keyword evidence="11" id="KW-1185">Reference proteome</keyword>
<dbReference type="EMBL" id="JAPCWZ010000009">
    <property type="protein sequence ID" value="KAK8851431.1"/>
    <property type="molecule type" value="Genomic_DNA"/>
</dbReference>
<keyword evidence="4 8" id="KW-0853">WD repeat</keyword>
<dbReference type="SMART" id="SM00320">
    <property type="entry name" value="WD40"/>
    <property type="match status" value="3"/>
</dbReference>
<name>A0ABR2HQY4_9PEZI</name>
<organism evidence="10 11">
    <name type="scientific">Apiospora arundinis</name>
    <dbReference type="NCBI Taxonomy" id="335852"/>
    <lineage>
        <taxon>Eukaryota</taxon>
        <taxon>Fungi</taxon>
        <taxon>Dikarya</taxon>
        <taxon>Ascomycota</taxon>
        <taxon>Pezizomycotina</taxon>
        <taxon>Sordariomycetes</taxon>
        <taxon>Xylariomycetidae</taxon>
        <taxon>Amphisphaeriales</taxon>
        <taxon>Apiosporaceae</taxon>
        <taxon>Apiospora</taxon>
    </lineage>
</organism>
<feature type="repeat" description="WD" evidence="8">
    <location>
        <begin position="604"/>
        <end position="636"/>
    </location>
</feature>
<evidence type="ECO:0000256" key="5">
    <source>
        <dbReference type="ARBA" id="ARBA00022737"/>
    </source>
</evidence>
<keyword evidence="5" id="KW-0677">Repeat</keyword>
<dbReference type="SUPFAM" id="SSF50978">
    <property type="entry name" value="WD40 repeat-like"/>
    <property type="match status" value="1"/>
</dbReference>
<dbReference type="InterPro" id="IPR015943">
    <property type="entry name" value="WD40/YVTN_repeat-like_dom_sf"/>
</dbReference>
<proteinExistence type="predicted"/>
<dbReference type="InterPro" id="IPR053826">
    <property type="entry name" value="WDR75"/>
</dbReference>
<feature type="compositionally biased region" description="Basic residues" evidence="9">
    <location>
        <begin position="27"/>
        <end position="37"/>
    </location>
</feature>
<comment type="subcellular location">
    <subcellularLocation>
        <location evidence="1">Nucleus</location>
        <location evidence="1">Nucleolus</location>
    </subcellularLocation>
</comment>
<evidence type="ECO:0000313" key="11">
    <source>
        <dbReference type="Proteomes" id="UP001390339"/>
    </source>
</evidence>
<keyword evidence="3" id="KW-0698">rRNA processing</keyword>
<feature type="compositionally biased region" description="Acidic residues" evidence="9">
    <location>
        <begin position="891"/>
        <end position="911"/>
    </location>
</feature>
<sequence length="959" mass="105009">MAPIMLEDETLAAIKRKREANDNGKSTPKKSKLKHKDALRNGTASVRTPAKAEAGTPVRNGSHRKSKAEKKLGESALADAWKVSQPIGGRMLDIDAILTDDEQHLVLAYSASIQVYSTVDSLLVRKIPIKVTTKSSEDESIVAMRMSRTSPNMIWVASSAGRVWKIDWTSGSGSGTCLKLECDLLSDLEVDVTQVGSNAQDVLLVSMAVEDKWQLLACDVENLQLKATKTVVDRTAPIQNLRFSWDGQVLAASSGKDIIIGTLNSPPGSPFSELWYEVFILDCSDDITCLDLRVSQRVHLTKQSQIEMGNQLVLDVVVGCARGGIFYYNDLLPQLRLLHKATNITKSLQPRRLHWHRKAVHAVKWSRDGNYIISGGSESVLIQWQLDTNKRDPLPHLAGSIENIVVSTKGSSYIVHLDDNSTMVLSTAEMKPITYVSGIQTLVTPPPPSKDNIVTRVGNQRLRSEFMRIPATIDPAHPSHLLLGVANGQQIVDTGVPTSIPMLQTVEMSTVQGIAKQPLTRTHPTDVNITPKGQPLTEPQVTHLEASFDGKWLATVDEWLPPSRDVSVLDAAAAERREVHLKFWMHGKEDNAFELVSRINGPHYTGRSEHILDLSADPSSHRFATLGEDGVVRFWQPVVRERDGLVVKNQAGRQLEQWTCLHTVHLHETKPVGVTTNAPNDLPARSGALSFSLDGSTVACAFRNGAESAVYLIDTESGRVMDSMDGFSRGDIHAVRILSSQLIVLSEDLVVYNVVLDELSYGIRLSLDDGSAKSTLLIPQLAVDYTSEKFAVVMSRPGKHGTIRSELATFGLDQSEPESLVKFSFPIVSLMTAPGSGGFVILDAAAQLWSVNQRSQTGSVTLAQPLADIDLDKVEEAVQQNDTKPLALFNDTEEASDDEMELDGPEDDADMSDAYPVVVPPQKLAELLDSAPVYAMPPVEDMFYEVAKLFSAKRNVNAS</sequence>
<keyword evidence="7" id="KW-0539">Nucleus</keyword>
<dbReference type="InterPro" id="IPR001680">
    <property type="entry name" value="WD40_rpt"/>
</dbReference>
<evidence type="ECO:0000313" key="10">
    <source>
        <dbReference type="EMBL" id="KAK8851431.1"/>
    </source>
</evidence>
<feature type="repeat" description="WD" evidence="8">
    <location>
        <begin position="353"/>
        <end position="394"/>
    </location>
</feature>
<evidence type="ECO:0000256" key="4">
    <source>
        <dbReference type="ARBA" id="ARBA00022574"/>
    </source>
</evidence>
<dbReference type="PROSITE" id="PS50082">
    <property type="entry name" value="WD_REPEATS_2"/>
    <property type="match status" value="2"/>
</dbReference>
<dbReference type="Gene3D" id="2.130.10.10">
    <property type="entry name" value="YVTN repeat-like/Quinoprotein amine dehydrogenase"/>
    <property type="match status" value="2"/>
</dbReference>
<accession>A0ABR2HQY4</accession>
<keyword evidence="2" id="KW-0690">Ribosome biogenesis</keyword>
<feature type="region of interest" description="Disordered" evidence="9">
    <location>
        <begin position="884"/>
        <end position="914"/>
    </location>
</feature>
<keyword evidence="6" id="KW-0804">Transcription</keyword>
<dbReference type="PANTHER" id="PTHR44215:SF1">
    <property type="entry name" value="WD REPEAT-CONTAINING PROTEIN 75"/>
    <property type="match status" value="1"/>
</dbReference>
<feature type="region of interest" description="Disordered" evidence="9">
    <location>
        <begin position="15"/>
        <end position="71"/>
    </location>
</feature>
<dbReference type="Pfam" id="PF23869">
    <property type="entry name" value="Beta-prop_WDR75_1st"/>
    <property type="match status" value="1"/>
</dbReference>
<evidence type="ECO:0000256" key="2">
    <source>
        <dbReference type="ARBA" id="ARBA00022517"/>
    </source>
</evidence>
<dbReference type="PROSITE" id="PS50294">
    <property type="entry name" value="WD_REPEATS_REGION"/>
    <property type="match status" value="1"/>
</dbReference>
<evidence type="ECO:0000256" key="3">
    <source>
        <dbReference type="ARBA" id="ARBA00022552"/>
    </source>
</evidence>
<evidence type="ECO:0000256" key="7">
    <source>
        <dbReference type="ARBA" id="ARBA00023242"/>
    </source>
</evidence>
<gene>
    <name evidence="10" type="ORF">PGQ11_013910</name>
</gene>
<evidence type="ECO:0000256" key="1">
    <source>
        <dbReference type="ARBA" id="ARBA00004604"/>
    </source>
</evidence>
<dbReference type="Proteomes" id="UP001390339">
    <property type="component" value="Unassembled WGS sequence"/>
</dbReference>
<comment type="caution">
    <text evidence="10">The sequence shown here is derived from an EMBL/GenBank/DDBJ whole genome shotgun (WGS) entry which is preliminary data.</text>
</comment>
<evidence type="ECO:0000256" key="6">
    <source>
        <dbReference type="ARBA" id="ARBA00023163"/>
    </source>
</evidence>